<feature type="compositionally biased region" description="Basic and acidic residues" evidence="1">
    <location>
        <begin position="1"/>
        <end position="10"/>
    </location>
</feature>
<feature type="compositionally biased region" description="Pro residues" evidence="1">
    <location>
        <begin position="124"/>
        <end position="142"/>
    </location>
</feature>
<proteinExistence type="predicted"/>
<comment type="caution">
    <text evidence="2">The sequence shown here is derived from an EMBL/GenBank/DDBJ whole genome shotgun (WGS) entry which is preliminary data.</text>
</comment>
<sequence>MEITQREYNRTHGFTPGGDNPSRAGQIRRRGGGLGAEIARDGAASPAPSAEQPVYNTPDKNMHAAQAAAEELNRLEAKSYAAETKRVASCSTQPPCRDNPRYANAPELLTLVVPGNDWDGPRTRPSPPPRPAGTGTPGPPMPGQAGWQAATAAQPATIRLQRIDNFLCSMLLY</sequence>
<feature type="region of interest" description="Disordered" evidence="1">
    <location>
        <begin position="114"/>
        <end position="150"/>
    </location>
</feature>
<evidence type="ECO:0000256" key="1">
    <source>
        <dbReference type="SAM" id="MobiDB-lite"/>
    </source>
</evidence>
<dbReference type="Proteomes" id="UP001231189">
    <property type="component" value="Unassembled WGS sequence"/>
</dbReference>
<evidence type="ECO:0000313" key="2">
    <source>
        <dbReference type="EMBL" id="KAK1666001.1"/>
    </source>
</evidence>
<dbReference type="EMBL" id="JAUUTY010000003">
    <property type="protein sequence ID" value="KAK1666001.1"/>
    <property type="molecule type" value="Genomic_DNA"/>
</dbReference>
<reference evidence="2" key="1">
    <citation type="submission" date="2023-07" db="EMBL/GenBank/DDBJ databases">
        <title>A chromosome-level genome assembly of Lolium multiflorum.</title>
        <authorList>
            <person name="Chen Y."/>
            <person name="Copetti D."/>
            <person name="Kolliker R."/>
            <person name="Studer B."/>
        </authorList>
    </citation>
    <scope>NUCLEOTIDE SEQUENCE</scope>
    <source>
        <strain evidence="2">02402/16</strain>
        <tissue evidence="2">Leaf</tissue>
    </source>
</reference>
<keyword evidence="3" id="KW-1185">Reference proteome</keyword>
<feature type="region of interest" description="Disordered" evidence="1">
    <location>
        <begin position="1"/>
        <end position="68"/>
    </location>
</feature>
<name>A0AAD8SX52_LOLMU</name>
<evidence type="ECO:0000313" key="3">
    <source>
        <dbReference type="Proteomes" id="UP001231189"/>
    </source>
</evidence>
<dbReference type="AlphaFoldDB" id="A0AAD8SX52"/>
<accession>A0AAD8SX52</accession>
<organism evidence="2 3">
    <name type="scientific">Lolium multiflorum</name>
    <name type="common">Italian ryegrass</name>
    <name type="synonym">Lolium perenne subsp. multiflorum</name>
    <dbReference type="NCBI Taxonomy" id="4521"/>
    <lineage>
        <taxon>Eukaryota</taxon>
        <taxon>Viridiplantae</taxon>
        <taxon>Streptophyta</taxon>
        <taxon>Embryophyta</taxon>
        <taxon>Tracheophyta</taxon>
        <taxon>Spermatophyta</taxon>
        <taxon>Magnoliopsida</taxon>
        <taxon>Liliopsida</taxon>
        <taxon>Poales</taxon>
        <taxon>Poaceae</taxon>
        <taxon>BOP clade</taxon>
        <taxon>Pooideae</taxon>
        <taxon>Poodae</taxon>
        <taxon>Poeae</taxon>
        <taxon>Poeae Chloroplast Group 2 (Poeae type)</taxon>
        <taxon>Loliodinae</taxon>
        <taxon>Loliinae</taxon>
        <taxon>Lolium</taxon>
    </lineage>
</organism>
<gene>
    <name evidence="2" type="ORF">QYE76_054160</name>
</gene>
<protein>
    <submittedName>
        <fullName evidence="2">Uncharacterized protein</fullName>
    </submittedName>
</protein>